<reference evidence="11" key="4">
    <citation type="journal article" date="2015" name="G3 (Bethesda)">
        <title>Genome sequences of three phytopathogenic species of the Magnaporthaceae family of fungi.</title>
        <authorList>
            <person name="Okagaki L.H."/>
            <person name="Nunes C.C."/>
            <person name="Sailsbery J."/>
            <person name="Clay B."/>
            <person name="Brown D."/>
            <person name="John T."/>
            <person name="Oh Y."/>
            <person name="Young N."/>
            <person name="Fitzgerald M."/>
            <person name="Haas B.J."/>
            <person name="Zeng Q."/>
            <person name="Young S."/>
            <person name="Adiconis X."/>
            <person name="Fan L."/>
            <person name="Levin J.Z."/>
            <person name="Mitchell T.K."/>
            <person name="Okubara P.A."/>
            <person name="Farman M.L."/>
            <person name="Kohn L.M."/>
            <person name="Birren B."/>
            <person name="Ma L.-J."/>
            <person name="Dean R.A."/>
        </authorList>
    </citation>
    <scope>NUCLEOTIDE SEQUENCE</scope>
    <source>
        <strain evidence="11">R3-111a-1</strain>
    </source>
</reference>
<dbReference type="UniPathway" id="UPA00378"/>
<dbReference type="GO" id="GO:0036503">
    <property type="term" value="P:ERAD pathway"/>
    <property type="evidence" value="ECO:0007669"/>
    <property type="project" value="UniProtKB-ARBA"/>
</dbReference>
<dbReference type="PRINTS" id="PR00747">
    <property type="entry name" value="GLYHDRLASE47"/>
</dbReference>
<evidence type="ECO:0000256" key="2">
    <source>
        <dbReference type="ARBA" id="ARBA00007658"/>
    </source>
</evidence>
<dbReference type="Pfam" id="PF01532">
    <property type="entry name" value="Glyco_hydro_47"/>
    <property type="match status" value="1"/>
</dbReference>
<keyword evidence="6" id="KW-0479">Metal-binding</keyword>
<dbReference type="GO" id="GO:0044322">
    <property type="term" value="C:endoplasmic reticulum quality control compartment"/>
    <property type="evidence" value="ECO:0007669"/>
    <property type="project" value="GOC"/>
</dbReference>
<evidence type="ECO:0000313" key="11">
    <source>
        <dbReference type="EnsemblFungi" id="EJT80355"/>
    </source>
</evidence>
<proteinExistence type="inferred from homology"/>
<feature type="active site" description="Proton donor" evidence="5">
    <location>
        <position position="478"/>
    </location>
</feature>
<dbReference type="STRING" id="644352.J3NGG5"/>
<evidence type="ECO:0000256" key="7">
    <source>
        <dbReference type="RuleBase" id="RU361193"/>
    </source>
</evidence>
<dbReference type="EMBL" id="GL385395">
    <property type="protein sequence ID" value="EJT80355.1"/>
    <property type="molecule type" value="Genomic_DNA"/>
</dbReference>
<dbReference type="InterPro" id="IPR044674">
    <property type="entry name" value="EDEM1/2/3"/>
</dbReference>
<dbReference type="HOGENOM" id="CLU_003818_2_0_1"/>
<dbReference type="GO" id="GO:0005975">
    <property type="term" value="P:carbohydrate metabolic process"/>
    <property type="evidence" value="ECO:0007669"/>
    <property type="project" value="InterPro"/>
</dbReference>
<dbReference type="Proteomes" id="UP000006039">
    <property type="component" value="Unassembled WGS sequence"/>
</dbReference>
<dbReference type="GO" id="GO:0004571">
    <property type="term" value="F:mannosyl-oligosaccharide 1,2-alpha-mannosidase activity"/>
    <property type="evidence" value="ECO:0007669"/>
    <property type="project" value="InterPro"/>
</dbReference>
<feature type="active site" description="Proton donor" evidence="5">
    <location>
        <position position="164"/>
    </location>
</feature>
<dbReference type="GeneID" id="20340813"/>
<comment type="cofactor">
    <cofactor evidence="6">
        <name>Ca(2+)</name>
        <dbReference type="ChEBI" id="CHEBI:29108"/>
    </cofactor>
</comment>
<sequence length="1130" mass="122175">MPSRISSGAPPGSAPWRLLLLLLLSSWAGLGAAMRPAKVARLRREVVDMFYHGYDNYMEIAFPEDELRPITCAPLTRDPLQQDNFQLNDVLGNYSLTLVDSLSTLAILASAPPEDGDAGPKALRDFQDGVLAMVQYYGDGTEGPSGQGLRARGFNVDSKVQVFETVIRGVGGLLSAHLFAAGDLPMTGYHPPAAADGRRPEPWANGLVYDGQLLRLAYDLASRLLPAFYTQTGMPYPRVNLRHGIPFYVNSPLHDSSRADAPPDSEGDAEITETCSAGAGSLVLEFTVLSRLTGDPKFEQLAKRAFWAVWYRRSDIGLIGAGVDAEHGKWIGAMSVIGAGADSFFEYALKTHILLSGHAMPNVSAAAARANSGRRQLHYQLDPNELFPPLTEEENSPDSFLEAWHQAHAATKRHLYTDRGHPHYLSVNLWTGSLASQWIDSLGAFYSGLLTLAGELEEAIETNLLYAAVWTKYAALPERWSTRDKTVEGGLGWWPLRPEFIESTYYLYRATNDPWYLYVGEMVLRDVNRRCRTPCGYAGLQNVLDGERSDRMESFFLGETAQYLYLLFDDRHPLNSLDAAFVFTTEGHPLIIPKKRAAAPPIPAERRHSAPVVPLDQDSFPDTCPAPARVMPLSGSLTAARKDIYHAARMAELHLIPNTRRAQGKMAERRGSGRSDLESNHTLFPWTLPRSLLPEDGTCAQVSEPQEMMLEFASNSQQGTIGSAFNFMMGSQNLERLAVDKIRVLSISSLKLTLRLVQDERAATGAQREWRVTKVNGLPLGRDEALVMDRAILGEVSDPRFNMVRDPVVVKLHHLHQVDLDYNGTADETGAAAPEGTITVQPGSVGAARSGGGGGLRASDFGALVKSFFRQAALSLDRAAGAPSSATYTPSPGRRGAPSPPSGGSPGSSSGASPPYNVLVNVTGVTPTGAGAAPLPAVDMPAGAHVPHVGPFPADYLPWSTVFAAGDACAGPLPDAAPRDHHVIVVRRGHCSFSAKMANIPAFKPTDQSLQLVVVVSDDEEEEEEGGGDEEGSGGRRATSSFLGGLERAAGGPGIGGDYGRVIRPLLDRPQTTPSGLTRTHPIAMVLVGGGDLGYHHIAHAERLGLTRRYYIESQGLRVRNIIIDDGDDK</sequence>
<organism evidence="10">
    <name type="scientific">Gaeumannomyces tritici (strain R3-111a-1)</name>
    <name type="common">Wheat and barley take-all root rot fungus</name>
    <name type="synonym">Gaeumannomyces graminis var. tritici</name>
    <dbReference type="NCBI Taxonomy" id="644352"/>
    <lineage>
        <taxon>Eukaryota</taxon>
        <taxon>Fungi</taxon>
        <taxon>Dikarya</taxon>
        <taxon>Ascomycota</taxon>
        <taxon>Pezizomycotina</taxon>
        <taxon>Sordariomycetes</taxon>
        <taxon>Sordariomycetidae</taxon>
        <taxon>Magnaporthales</taxon>
        <taxon>Magnaporthaceae</taxon>
        <taxon>Gaeumannomyces</taxon>
    </lineage>
</organism>
<dbReference type="SUPFAM" id="SSF48225">
    <property type="entry name" value="Seven-hairpin glycosidases"/>
    <property type="match status" value="1"/>
</dbReference>
<dbReference type="EnsemblFungi" id="EJT80355">
    <property type="protein sequence ID" value="EJT80355"/>
    <property type="gene ID" value="GGTG_00355"/>
</dbReference>
<reference evidence="12" key="1">
    <citation type="submission" date="2010-07" db="EMBL/GenBank/DDBJ databases">
        <title>The genome sequence of Gaeumannomyces graminis var. tritici strain R3-111a-1.</title>
        <authorList>
            <consortium name="The Broad Institute Genome Sequencing Platform"/>
            <person name="Ma L.-J."/>
            <person name="Dead R."/>
            <person name="Young S."/>
            <person name="Zeng Q."/>
            <person name="Koehrsen M."/>
            <person name="Alvarado L."/>
            <person name="Berlin A."/>
            <person name="Chapman S.B."/>
            <person name="Chen Z."/>
            <person name="Freedman E."/>
            <person name="Gellesch M."/>
            <person name="Goldberg J."/>
            <person name="Griggs A."/>
            <person name="Gujja S."/>
            <person name="Heilman E.R."/>
            <person name="Heiman D."/>
            <person name="Hepburn T."/>
            <person name="Howarth C."/>
            <person name="Jen D."/>
            <person name="Larson L."/>
            <person name="Mehta T."/>
            <person name="Neiman D."/>
            <person name="Pearson M."/>
            <person name="Roberts A."/>
            <person name="Saif S."/>
            <person name="Shea T."/>
            <person name="Shenoy N."/>
            <person name="Sisk P."/>
            <person name="Stolte C."/>
            <person name="Sykes S."/>
            <person name="Walk T."/>
            <person name="White J."/>
            <person name="Yandava C."/>
            <person name="Haas B."/>
            <person name="Nusbaum C."/>
            <person name="Birren B."/>
        </authorList>
    </citation>
    <scope>NUCLEOTIDE SEQUENCE [LARGE SCALE GENOMIC DNA]</scope>
    <source>
        <strain evidence="12">R3-111a-1</strain>
    </source>
</reference>
<evidence type="ECO:0000256" key="5">
    <source>
        <dbReference type="PIRSR" id="PIRSR601382-1"/>
    </source>
</evidence>
<evidence type="ECO:0000313" key="10">
    <source>
        <dbReference type="EMBL" id="EJT80355.1"/>
    </source>
</evidence>
<dbReference type="eggNOG" id="KOG2429">
    <property type="taxonomic scope" value="Eukaryota"/>
</dbReference>
<feature type="chain" id="PRO_5015094085" description="alpha-1,2-Mannosidase" evidence="9">
    <location>
        <begin position="34"/>
        <end position="1130"/>
    </location>
</feature>
<comment type="subcellular location">
    <subcellularLocation>
        <location evidence="1">Endoplasmic reticulum</location>
    </subcellularLocation>
</comment>
<keyword evidence="6" id="KW-0106">Calcium</keyword>
<dbReference type="Gene3D" id="1.50.10.10">
    <property type="match status" value="1"/>
</dbReference>
<keyword evidence="7" id="KW-0378">Hydrolase</keyword>
<dbReference type="PANTHER" id="PTHR45679">
    <property type="entry name" value="ER DEGRADATION-ENHANCING ALPHA-MANNOSIDASE-LIKE PROTEIN 2"/>
    <property type="match status" value="1"/>
</dbReference>
<reference evidence="11" key="5">
    <citation type="submission" date="2018-04" db="UniProtKB">
        <authorList>
            <consortium name="EnsemblFungi"/>
        </authorList>
    </citation>
    <scope>IDENTIFICATION</scope>
    <source>
        <strain evidence="11">R3-111a-1</strain>
    </source>
</reference>
<feature type="region of interest" description="Disordered" evidence="8">
    <location>
        <begin position="826"/>
        <end position="852"/>
    </location>
</feature>
<evidence type="ECO:0000313" key="12">
    <source>
        <dbReference type="Proteomes" id="UP000006039"/>
    </source>
</evidence>
<feature type="active site" evidence="5">
    <location>
        <position position="342"/>
    </location>
</feature>
<feature type="signal peptide" evidence="9">
    <location>
        <begin position="1"/>
        <end position="33"/>
    </location>
</feature>
<accession>J3NGG5</accession>
<evidence type="ECO:0000256" key="1">
    <source>
        <dbReference type="ARBA" id="ARBA00004240"/>
    </source>
</evidence>
<dbReference type="InterPro" id="IPR001382">
    <property type="entry name" value="Glyco_hydro_47"/>
</dbReference>
<evidence type="ECO:0000256" key="4">
    <source>
        <dbReference type="ARBA" id="ARBA00023180"/>
    </source>
</evidence>
<feature type="region of interest" description="Disordered" evidence="8">
    <location>
        <begin position="1018"/>
        <end position="1040"/>
    </location>
</feature>
<protein>
    <recommendedName>
        <fullName evidence="7">alpha-1,2-Mannosidase</fullName>
        <ecNumber evidence="7">3.2.1.-</ecNumber>
    </recommendedName>
</protein>
<dbReference type="AlphaFoldDB" id="J3NGG5"/>
<dbReference type="OrthoDB" id="8118055at2759"/>
<feature type="binding site" evidence="6">
    <location>
        <position position="585"/>
    </location>
    <ligand>
        <name>Ca(2+)</name>
        <dbReference type="ChEBI" id="CHEBI:29108"/>
    </ligand>
</feature>
<gene>
    <name evidence="11" type="primary">20340813</name>
    <name evidence="10" type="ORF">GGTG_00355</name>
</gene>
<dbReference type="GO" id="GO:0005509">
    <property type="term" value="F:calcium ion binding"/>
    <property type="evidence" value="ECO:0007669"/>
    <property type="project" value="InterPro"/>
</dbReference>
<keyword evidence="9" id="KW-0732">Signal</keyword>
<keyword evidence="4" id="KW-0325">Glycoprotein</keyword>
<dbReference type="PANTHER" id="PTHR45679:SF5">
    <property type="entry name" value="ER DEGRADATION-ENHANCING ALPHA-MANNOSIDASE-LIKE PROTEIN 1"/>
    <property type="match status" value="1"/>
</dbReference>
<comment type="similarity">
    <text evidence="2 7">Belongs to the glycosyl hydrolase 47 family.</text>
</comment>
<dbReference type="InterPro" id="IPR012341">
    <property type="entry name" value="6hp_glycosidase-like_sf"/>
</dbReference>
<dbReference type="VEuPathDB" id="FungiDB:GGTG_00355"/>
<dbReference type="InterPro" id="IPR036026">
    <property type="entry name" value="Seven-hairpin_glycosidases"/>
</dbReference>
<name>J3NGG5_GAET3</name>
<dbReference type="GO" id="GO:1904380">
    <property type="term" value="P:endoplasmic reticulum mannose trimming"/>
    <property type="evidence" value="ECO:0007669"/>
    <property type="project" value="InterPro"/>
</dbReference>
<evidence type="ECO:0000256" key="6">
    <source>
        <dbReference type="PIRSR" id="PIRSR601382-2"/>
    </source>
</evidence>
<keyword evidence="12" id="KW-1185">Reference proteome</keyword>
<dbReference type="RefSeq" id="XP_009216364.1">
    <property type="nucleotide sequence ID" value="XM_009218100.1"/>
</dbReference>
<evidence type="ECO:0000256" key="8">
    <source>
        <dbReference type="SAM" id="MobiDB-lite"/>
    </source>
</evidence>
<keyword evidence="3" id="KW-0256">Endoplasmic reticulum</keyword>
<feature type="active site" evidence="5">
    <location>
        <position position="499"/>
    </location>
</feature>
<feature type="region of interest" description="Disordered" evidence="8">
    <location>
        <begin position="880"/>
        <end position="915"/>
    </location>
</feature>
<reference evidence="10" key="3">
    <citation type="submission" date="2010-09" db="EMBL/GenBank/DDBJ databases">
        <title>Annotation of Gaeumannomyces graminis var. tritici R3-111a-1.</title>
        <authorList>
            <consortium name="The Broad Institute Genome Sequencing Platform"/>
            <person name="Ma L.-J."/>
            <person name="Dead R."/>
            <person name="Young S.K."/>
            <person name="Zeng Q."/>
            <person name="Gargeya S."/>
            <person name="Fitzgerald M."/>
            <person name="Haas B."/>
            <person name="Abouelleil A."/>
            <person name="Alvarado L."/>
            <person name="Arachchi H.M."/>
            <person name="Berlin A."/>
            <person name="Brown A."/>
            <person name="Chapman S.B."/>
            <person name="Chen Z."/>
            <person name="Dunbar C."/>
            <person name="Freedman E."/>
            <person name="Gearin G."/>
            <person name="Gellesch M."/>
            <person name="Goldberg J."/>
            <person name="Griggs A."/>
            <person name="Gujja S."/>
            <person name="Heiman D."/>
            <person name="Howarth C."/>
            <person name="Larson L."/>
            <person name="Lui A."/>
            <person name="MacDonald P.J.P."/>
            <person name="Mehta T."/>
            <person name="Montmayeur A."/>
            <person name="Murphy C."/>
            <person name="Neiman D."/>
            <person name="Pearson M."/>
            <person name="Priest M."/>
            <person name="Roberts A."/>
            <person name="Saif S."/>
            <person name="Shea T."/>
            <person name="Shenoy N."/>
            <person name="Sisk P."/>
            <person name="Stolte C."/>
            <person name="Sykes S."/>
            <person name="Yandava C."/>
            <person name="Wortman J."/>
            <person name="Nusbaum C."/>
            <person name="Birren B."/>
        </authorList>
    </citation>
    <scope>NUCLEOTIDE SEQUENCE</scope>
    <source>
        <strain evidence="10">R3-111a-1</strain>
    </source>
</reference>
<keyword evidence="7" id="KW-0326">Glycosidase</keyword>
<feature type="compositionally biased region" description="Acidic residues" evidence="8">
    <location>
        <begin position="1018"/>
        <end position="1032"/>
    </location>
</feature>
<dbReference type="EC" id="3.2.1.-" evidence="7"/>
<evidence type="ECO:0000256" key="9">
    <source>
        <dbReference type="SAM" id="SignalP"/>
    </source>
</evidence>
<dbReference type="GO" id="GO:0016020">
    <property type="term" value="C:membrane"/>
    <property type="evidence" value="ECO:0007669"/>
    <property type="project" value="InterPro"/>
</dbReference>
<reference evidence="10" key="2">
    <citation type="submission" date="2010-07" db="EMBL/GenBank/DDBJ databases">
        <authorList>
            <consortium name="The Broad Institute Genome Sequencing Platform"/>
            <consortium name="Broad Institute Genome Sequencing Center for Infectious Disease"/>
            <person name="Ma L.-J."/>
            <person name="Dead R."/>
            <person name="Young S."/>
            <person name="Zeng Q."/>
            <person name="Koehrsen M."/>
            <person name="Alvarado L."/>
            <person name="Berlin A."/>
            <person name="Chapman S.B."/>
            <person name="Chen Z."/>
            <person name="Freedman E."/>
            <person name="Gellesch M."/>
            <person name="Goldberg J."/>
            <person name="Griggs A."/>
            <person name="Gujja S."/>
            <person name="Heilman E.R."/>
            <person name="Heiman D."/>
            <person name="Hepburn T."/>
            <person name="Howarth C."/>
            <person name="Jen D."/>
            <person name="Larson L."/>
            <person name="Mehta T."/>
            <person name="Neiman D."/>
            <person name="Pearson M."/>
            <person name="Roberts A."/>
            <person name="Saif S."/>
            <person name="Shea T."/>
            <person name="Shenoy N."/>
            <person name="Sisk P."/>
            <person name="Stolte C."/>
            <person name="Sykes S."/>
            <person name="Walk T."/>
            <person name="White J."/>
            <person name="Yandava C."/>
            <person name="Haas B."/>
            <person name="Nusbaum C."/>
            <person name="Birren B."/>
        </authorList>
    </citation>
    <scope>NUCLEOTIDE SEQUENCE</scope>
    <source>
        <strain evidence="10">R3-111a-1</strain>
    </source>
</reference>
<evidence type="ECO:0000256" key="3">
    <source>
        <dbReference type="ARBA" id="ARBA00022824"/>
    </source>
</evidence>